<name>A2EUL4_TRIV3</name>
<dbReference type="KEGG" id="tva:4761508"/>
<dbReference type="EMBL" id="DS113498">
    <property type="protein sequence ID" value="EAY03663.1"/>
    <property type="molecule type" value="Genomic_DNA"/>
</dbReference>
<gene>
    <name evidence="1" type="ORF">TVAG_145320</name>
</gene>
<protein>
    <submittedName>
        <fullName evidence="1">Uncharacterized protein</fullName>
    </submittedName>
</protein>
<keyword evidence="2" id="KW-1185">Reference proteome</keyword>
<dbReference type="Proteomes" id="UP000001542">
    <property type="component" value="Unassembled WGS sequence"/>
</dbReference>
<reference evidence="1" key="1">
    <citation type="submission" date="2006-10" db="EMBL/GenBank/DDBJ databases">
        <authorList>
            <person name="Amadeo P."/>
            <person name="Zhao Q."/>
            <person name="Wortman J."/>
            <person name="Fraser-Liggett C."/>
            <person name="Carlton J."/>
        </authorList>
    </citation>
    <scope>NUCLEOTIDE SEQUENCE</scope>
    <source>
        <strain evidence="1">G3</strain>
    </source>
</reference>
<dbReference type="RefSeq" id="XP_001315886.1">
    <property type="nucleotide sequence ID" value="XM_001315851.1"/>
</dbReference>
<evidence type="ECO:0000313" key="1">
    <source>
        <dbReference type="EMBL" id="EAY03663.1"/>
    </source>
</evidence>
<organism evidence="1 2">
    <name type="scientific">Trichomonas vaginalis (strain ATCC PRA-98 / G3)</name>
    <dbReference type="NCBI Taxonomy" id="412133"/>
    <lineage>
        <taxon>Eukaryota</taxon>
        <taxon>Metamonada</taxon>
        <taxon>Parabasalia</taxon>
        <taxon>Trichomonadida</taxon>
        <taxon>Trichomonadidae</taxon>
        <taxon>Trichomonas</taxon>
    </lineage>
</organism>
<dbReference type="VEuPathDB" id="TrichDB:TVAG_145320"/>
<dbReference type="InParanoid" id="A2EUL4"/>
<reference evidence="1" key="2">
    <citation type="journal article" date="2007" name="Science">
        <title>Draft genome sequence of the sexually transmitted pathogen Trichomonas vaginalis.</title>
        <authorList>
            <person name="Carlton J.M."/>
            <person name="Hirt R.P."/>
            <person name="Silva J.C."/>
            <person name="Delcher A.L."/>
            <person name="Schatz M."/>
            <person name="Zhao Q."/>
            <person name="Wortman J.R."/>
            <person name="Bidwell S.L."/>
            <person name="Alsmark U.C.M."/>
            <person name="Besteiro S."/>
            <person name="Sicheritz-Ponten T."/>
            <person name="Noel C.J."/>
            <person name="Dacks J.B."/>
            <person name="Foster P.G."/>
            <person name="Simillion C."/>
            <person name="Van de Peer Y."/>
            <person name="Miranda-Saavedra D."/>
            <person name="Barton G.J."/>
            <person name="Westrop G.D."/>
            <person name="Mueller S."/>
            <person name="Dessi D."/>
            <person name="Fiori P.L."/>
            <person name="Ren Q."/>
            <person name="Paulsen I."/>
            <person name="Zhang H."/>
            <person name="Bastida-Corcuera F.D."/>
            <person name="Simoes-Barbosa A."/>
            <person name="Brown M.T."/>
            <person name="Hayes R.D."/>
            <person name="Mukherjee M."/>
            <person name="Okumura C.Y."/>
            <person name="Schneider R."/>
            <person name="Smith A.J."/>
            <person name="Vanacova S."/>
            <person name="Villalvazo M."/>
            <person name="Haas B.J."/>
            <person name="Pertea M."/>
            <person name="Feldblyum T.V."/>
            <person name="Utterback T.R."/>
            <person name="Shu C.L."/>
            <person name="Osoegawa K."/>
            <person name="de Jong P.J."/>
            <person name="Hrdy I."/>
            <person name="Horvathova L."/>
            <person name="Zubacova Z."/>
            <person name="Dolezal P."/>
            <person name="Malik S.B."/>
            <person name="Logsdon J.M. Jr."/>
            <person name="Henze K."/>
            <person name="Gupta A."/>
            <person name="Wang C.C."/>
            <person name="Dunne R.L."/>
            <person name="Upcroft J.A."/>
            <person name="Upcroft P."/>
            <person name="White O."/>
            <person name="Salzberg S.L."/>
            <person name="Tang P."/>
            <person name="Chiu C.-H."/>
            <person name="Lee Y.-S."/>
            <person name="Embley T.M."/>
            <person name="Coombs G.H."/>
            <person name="Mottram J.C."/>
            <person name="Tachezy J."/>
            <person name="Fraser-Liggett C.M."/>
            <person name="Johnson P.J."/>
        </authorList>
    </citation>
    <scope>NUCLEOTIDE SEQUENCE [LARGE SCALE GENOMIC DNA]</scope>
    <source>
        <strain evidence="1">G3</strain>
    </source>
</reference>
<evidence type="ECO:0000313" key="2">
    <source>
        <dbReference type="Proteomes" id="UP000001542"/>
    </source>
</evidence>
<proteinExistence type="predicted"/>
<sequence length="196" mass="23284">MEKTLDDLALLLKDFDKEFLKMMDIDSLNKPFKRVMYEVKKNSSYWHDAIKYQKEIFNLSKHLRDLHPDEEAESDLSQAELDFVDLHVTLMPIYDTVIEKLRNECNLWRNFRCNTTEETDQTTLSQIEQAEQRAWNTVGNTLSNSEVGEFTFTLYHFSRHTAPKSIQSLQYQNKRLSEIHLNYMCNHPSYNLIEAH</sequence>
<dbReference type="VEuPathDB" id="TrichDB:TVAGG3_0547510"/>
<dbReference type="AlphaFoldDB" id="A2EUL4"/>
<accession>A2EUL4</accession>